<dbReference type="InterPro" id="IPR052197">
    <property type="entry name" value="ComplexI_49kDa-like"/>
</dbReference>
<dbReference type="InterPro" id="IPR029014">
    <property type="entry name" value="NiFe-Hase_large"/>
</dbReference>
<accession>A0A149QWY0</accession>
<keyword evidence="1" id="KW-0560">Oxidoreductase</keyword>
<comment type="caution">
    <text evidence="3">The sequence shown here is derived from an EMBL/GenBank/DDBJ whole genome shotgun (WGS) entry which is preliminary data.</text>
</comment>
<dbReference type="PANTHER" id="PTHR43485:SF1">
    <property type="entry name" value="FORMATE HYDROGENLYASE SUBUNIT 5-RELATED"/>
    <property type="match status" value="1"/>
</dbReference>
<evidence type="ECO:0000256" key="1">
    <source>
        <dbReference type="ARBA" id="ARBA00023002"/>
    </source>
</evidence>
<dbReference type="Gene3D" id="1.10.645.10">
    <property type="entry name" value="Cytochrome-c3 Hydrogenase, chain B"/>
    <property type="match status" value="1"/>
</dbReference>
<dbReference type="PANTHER" id="PTHR43485">
    <property type="entry name" value="HYDROGENASE-4 COMPONENT G"/>
    <property type="match status" value="1"/>
</dbReference>
<sequence length="482" mass="51698">MAAMMGMGRIIRSGERVALSHYHLDAGQWSAMLSALGATLPLISCWADDARAYVLLLEGDRPLLASTAVEERRYLAPSSRFAGAEWGERVSYDLYGVEAMDARGNGAPALDEGGWTSTWPLSSRPGPAAGGLRPLAGSHLLRPEQTGLSGPLELSFEVLKGKVRSVEVCAGGAHRGVVSRLLGRTPEEAMPLVSRMTAGGFVAHPLAFARAVAQARGLVPGPGIRDVWMVLLEIERMSLHLFDMARTARGVDAELLATHCDHAREAIARACAEQGVSRRLMDMVACDGFRDGLEIVPLAQAVHAAMQPRLSVLEELHRVFAPRLEGFAVLDVRLAERFAVGGVTGRASGRSMDMRRREAGMRLEALRATGSSQGDARAREGLRLAEIRDSLKLLERILGSIGLEDDEPAPDRTDEGIGVAEGARGDVWYWVRLKDGRIESLHVRDPGVSLLPVLGAMLRGYPVSRVPVALGSIGISPAGIAL</sequence>
<reference evidence="3 4" key="1">
    <citation type="submission" date="2015-06" db="EMBL/GenBank/DDBJ databases">
        <title>Improved classification and identification of acetic acid bacteria using matrix-assisted laser desorption/ionization time-of-flight mass spectrometry; Gluconobacter nephelii and Gluconobacter uchimurae are later heterotypic synonyms of Gluconobacter japonicus and Gluconobacter oxydans, respectively.</title>
        <authorList>
            <person name="Li L."/>
            <person name="Cleenwerck I."/>
            <person name="De Vuyst L."/>
            <person name="Vandamme P."/>
        </authorList>
    </citation>
    <scope>NUCLEOTIDE SEQUENCE [LARGE SCALE GENOMIC DNA]</scope>
    <source>
        <strain evidence="3 4">LMG 1764</strain>
    </source>
</reference>
<dbReference type="EMBL" id="LHZB01000106">
    <property type="protein sequence ID" value="KXV01812.1"/>
    <property type="molecule type" value="Genomic_DNA"/>
</dbReference>
<dbReference type="Pfam" id="PF00346">
    <property type="entry name" value="Complex1_49kDa"/>
    <property type="match status" value="1"/>
</dbReference>
<dbReference type="GO" id="GO:0051287">
    <property type="term" value="F:NAD binding"/>
    <property type="evidence" value="ECO:0007669"/>
    <property type="project" value="InterPro"/>
</dbReference>
<evidence type="ECO:0000259" key="2">
    <source>
        <dbReference type="Pfam" id="PF00346"/>
    </source>
</evidence>
<evidence type="ECO:0000313" key="3">
    <source>
        <dbReference type="EMBL" id="KXV01812.1"/>
    </source>
</evidence>
<gene>
    <name evidence="3" type="ORF">AD929_04995</name>
</gene>
<dbReference type="InterPro" id="IPR001135">
    <property type="entry name" value="NADH_Q_OxRdtase_suD"/>
</dbReference>
<dbReference type="PATRIC" id="fig|442.7.peg.775"/>
<name>A0A149QWY0_9PROT</name>
<evidence type="ECO:0000313" key="4">
    <source>
        <dbReference type="Proteomes" id="UP000075573"/>
    </source>
</evidence>
<dbReference type="AlphaFoldDB" id="A0A149QWY0"/>
<dbReference type="GO" id="GO:0048038">
    <property type="term" value="F:quinone binding"/>
    <property type="evidence" value="ECO:0007669"/>
    <property type="project" value="InterPro"/>
</dbReference>
<feature type="domain" description="NADH-quinone oxidoreductase subunit D" evidence="2">
    <location>
        <begin position="264"/>
        <end position="401"/>
    </location>
</feature>
<organism evidence="3 4">
    <name type="scientific">Gluconobacter potus</name>
    <dbReference type="NCBI Taxonomy" id="2724927"/>
    <lineage>
        <taxon>Bacteria</taxon>
        <taxon>Pseudomonadati</taxon>
        <taxon>Pseudomonadota</taxon>
        <taxon>Alphaproteobacteria</taxon>
        <taxon>Acetobacterales</taxon>
        <taxon>Acetobacteraceae</taxon>
        <taxon>Gluconobacter</taxon>
    </lineage>
</organism>
<dbReference type="GO" id="GO:0016651">
    <property type="term" value="F:oxidoreductase activity, acting on NAD(P)H"/>
    <property type="evidence" value="ECO:0007669"/>
    <property type="project" value="InterPro"/>
</dbReference>
<proteinExistence type="predicted"/>
<dbReference type="Proteomes" id="UP000075573">
    <property type="component" value="Unassembled WGS sequence"/>
</dbReference>
<protein>
    <recommendedName>
        <fullName evidence="2">NADH-quinone oxidoreductase subunit D domain-containing protein</fullName>
    </recommendedName>
</protein>
<dbReference type="SUPFAM" id="SSF56762">
    <property type="entry name" value="HydB/Nqo4-like"/>
    <property type="match status" value="1"/>
</dbReference>